<sequence length="332" mass="36536">MTHKKRPIGMVDIARLAGVSRPTVSRALQGSPLVNEETKERIREIALRHGYIVNRSAQNLRRKRNNVIAVVIDFPHLPESRISDPFHFELLGNISNELANQGQDVLLCSTQSVHSEPLEQMLSSKGVDGIIFLGQSGEEGELTSLANNGVPFVVWGAEPQKKEYCVVGSNNKRGGKLVAKRFTELGRTSAMFVGPDDHDEMKLRFSGFSSEWKGALEELAVKDISFQSSRDAVLHWLDSHDWHPDAIFAGSDTMAIGVLSALKAKGLSIPSDCTVCGYDDSPISIYHSPSLTTVKQDTSAAGILLVAKLMKIIEGEIQESEMLRTELIERET</sequence>
<dbReference type="Proteomes" id="UP001166291">
    <property type="component" value="Unassembled WGS sequence"/>
</dbReference>
<gene>
    <name evidence="2" type="ORF">KXJ70_15735</name>
</gene>
<dbReference type="PANTHER" id="PTHR30146">
    <property type="entry name" value="LACI-RELATED TRANSCRIPTIONAL REPRESSOR"/>
    <property type="match status" value="1"/>
</dbReference>
<proteinExistence type="predicted"/>
<protein>
    <submittedName>
        <fullName evidence="2">LacI family transcriptional regulator</fullName>
    </submittedName>
</protein>
<dbReference type="InterPro" id="IPR000843">
    <property type="entry name" value="HTH_LacI"/>
</dbReference>
<evidence type="ECO:0000259" key="1">
    <source>
        <dbReference type="PROSITE" id="PS50932"/>
    </source>
</evidence>
<dbReference type="PROSITE" id="PS50932">
    <property type="entry name" value="HTH_LACI_2"/>
    <property type="match status" value="1"/>
</dbReference>
<dbReference type="CDD" id="cd01392">
    <property type="entry name" value="HTH_LacI"/>
    <property type="match status" value="1"/>
</dbReference>
<feature type="domain" description="HTH lacI-type" evidence="1">
    <location>
        <begin position="8"/>
        <end position="62"/>
    </location>
</feature>
<reference evidence="2" key="1">
    <citation type="submission" date="2021-07" db="EMBL/GenBank/DDBJ databases">
        <title>Zhongshania sp. CAU 1632 isolated from seawater.</title>
        <authorList>
            <person name="Kim W."/>
        </authorList>
    </citation>
    <scope>NUCLEOTIDE SEQUENCE</scope>
    <source>
        <strain evidence="2">CAU 1632</strain>
    </source>
</reference>
<dbReference type="Pfam" id="PF00356">
    <property type="entry name" value="LacI"/>
    <property type="match status" value="1"/>
</dbReference>
<evidence type="ECO:0000313" key="2">
    <source>
        <dbReference type="EMBL" id="MBW2942247.1"/>
    </source>
</evidence>
<dbReference type="PROSITE" id="PS00356">
    <property type="entry name" value="HTH_LACI_1"/>
    <property type="match status" value="1"/>
</dbReference>
<dbReference type="RefSeq" id="WP_219044484.1">
    <property type="nucleotide sequence ID" value="NZ_JAHWDQ010000004.1"/>
</dbReference>
<keyword evidence="3" id="KW-1185">Reference proteome</keyword>
<name>A0ABS6VV85_9GAMM</name>
<comment type="caution">
    <text evidence="2">The sequence shown here is derived from an EMBL/GenBank/DDBJ whole genome shotgun (WGS) entry which is preliminary data.</text>
</comment>
<evidence type="ECO:0000313" key="3">
    <source>
        <dbReference type="Proteomes" id="UP001166291"/>
    </source>
</evidence>
<dbReference type="Pfam" id="PF13377">
    <property type="entry name" value="Peripla_BP_3"/>
    <property type="match status" value="1"/>
</dbReference>
<dbReference type="InterPro" id="IPR046335">
    <property type="entry name" value="LacI/GalR-like_sensor"/>
</dbReference>
<accession>A0ABS6VV85</accession>
<dbReference type="EMBL" id="JAHWDQ010000004">
    <property type="protein sequence ID" value="MBW2942247.1"/>
    <property type="molecule type" value="Genomic_DNA"/>
</dbReference>
<organism evidence="2 3">
    <name type="scientific">Zhongshania aquimaris</name>
    <dbReference type="NCBI Taxonomy" id="2857107"/>
    <lineage>
        <taxon>Bacteria</taxon>
        <taxon>Pseudomonadati</taxon>
        <taxon>Pseudomonadota</taxon>
        <taxon>Gammaproteobacteria</taxon>
        <taxon>Cellvibrionales</taxon>
        <taxon>Spongiibacteraceae</taxon>
        <taxon>Zhongshania</taxon>
    </lineage>
</organism>
<dbReference type="SMART" id="SM00354">
    <property type="entry name" value="HTH_LACI"/>
    <property type="match status" value="1"/>
</dbReference>
<dbReference type="PANTHER" id="PTHR30146:SF120">
    <property type="entry name" value="ALANINE RACEMASE"/>
    <property type="match status" value="1"/>
</dbReference>